<dbReference type="Proteomes" id="UP000002975">
    <property type="component" value="Unassembled WGS sequence"/>
</dbReference>
<dbReference type="OrthoDB" id="90215at2"/>
<sequence>MEATKKKMGRPTNNPKNIQTRIRMTEEEAKKLDFCAKTLNTSKTEIISKGVDKIYQEISNKK</sequence>
<reference evidence="1 2" key="1">
    <citation type="submission" date="2009-02" db="EMBL/GenBank/DDBJ databases">
        <title>The Genome Sequence of Fusobacterium sp. 3_1_5R.</title>
        <authorList>
            <consortium name="The Broad Institute Genome Sequencing Platform"/>
            <person name="Ward D."/>
            <person name="Young S.K."/>
            <person name="Kodira C.D."/>
            <person name="Zeng Q."/>
            <person name="Koehrsen M."/>
            <person name="Alvarado L."/>
            <person name="Berlin A."/>
            <person name="Borenstein D."/>
            <person name="Chen Z."/>
            <person name="Engels R."/>
            <person name="Freedman E."/>
            <person name="Gellesch M."/>
            <person name="Goldberg J."/>
            <person name="Griggs A."/>
            <person name="Gujja S."/>
            <person name="Heiman D."/>
            <person name="Hepburn T."/>
            <person name="Howarth C."/>
            <person name="Jen D."/>
            <person name="Larson L."/>
            <person name="Lewis B."/>
            <person name="Mehta T."/>
            <person name="Park D."/>
            <person name="Pearson M."/>
            <person name="Roberts A."/>
            <person name="Saif S."/>
            <person name="Shea T."/>
            <person name="Shenoy N."/>
            <person name="Sisk P."/>
            <person name="Stolte C."/>
            <person name="Sykes S."/>
            <person name="Walk T."/>
            <person name="White J."/>
            <person name="Yandava C."/>
            <person name="Allen-Vercoe E."/>
            <person name="Strauss J."/>
            <person name="Ambrose C."/>
            <person name="Lander E."/>
            <person name="Nusbaum C."/>
            <person name="Galagan J."/>
            <person name="Birren B."/>
        </authorList>
    </citation>
    <scope>NUCLEOTIDE SEQUENCE [LARGE SCALE GENOMIC DNA]</scope>
    <source>
        <strain evidence="1 2">3_1_5R</strain>
    </source>
</reference>
<dbReference type="EMBL" id="GG657971">
    <property type="protein sequence ID" value="EFS20585.1"/>
    <property type="molecule type" value="Genomic_DNA"/>
</dbReference>
<dbReference type="AlphaFoldDB" id="E5BEQ4"/>
<evidence type="ECO:0000313" key="2">
    <source>
        <dbReference type="Proteomes" id="UP000002975"/>
    </source>
</evidence>
<evidence type="ECO:0008006" key="3">
    <source>
        <dbReference type="Google" id="ProtNLM"/>
    </source>
</evidence>
<gene>
    <name evidence="1" type="ORF">FSBG_00082</name>
</gene>
<dbReference type="BioCyc" id="FSP469605-HMP:GTSP-83-MONOMER"/>
<dbReference type="RefSeq" id="WP_008800664.1">
    <property type="nucleotide sequence ID" value="NZ_GG657971.1"/>
</dbReference>
<accession>E5BEQ4</accession>
<protein>
    <recommendedName>
        <fullName evidence="3">Ribbon-helix-helix protein, CopG family</fullName>
    </recommendedName>
</protein>
<organism evidence="1 2">
    <name type="scientific">Fusobacterium gonidiaformans 3-1-5R</name>
    <dbReference type="NCBI Taxonomy" id="469605"/>
    <lineage>
        <taxon>Bacteria</taxon>
        <taxon>Fusobacteriati</taxon>
        <taxon>Fusobacteriota</taxon>
        <taxon>Fusobacteriia</taxon>
        <taxon>Fusobacteriales</taxon>
        <taxon>Fusobacteriaceae</taxon>
        <taxon>Fusobacterium</taxon>
    </lineage>
</organism>
<evidence type="ECO:0000313" key="1">
    <source>
        <dbReference type="EMBL" id="EFS20585.1"/>
    </source>
</evidence>
<keyword evidence="2" id="KW-1185">Reference proteome</keyword>
<name>E5BEQ4_9FUSO</name>
<dbReference type="HOGENOM" id="CLU_198307_0_0_0"/>
<proteinExistence type="predicted"/>